<proteinExistence type="predicted"/>
<reference evidence="1 2" key="1">
    <citation type="journal article" date="2016" name="Curr. Microbiol.">
        <title>Characterization and Complete Genome Sequences of Three N4-Like Roseobacter Phages Isolated from the South China Sea.</title>
        <authorList>
            <person name="Li B."/>
            <person name="Zhang S."/>
            <person name="Long L."/>
            <person name="Huang S."/>
        </authorList>
    </citation>
    <scope>NUCLEOTIDE SEQUENCE [LARGE SCALE GENOMIC DNA]</scope>
</reference>
<dbReference type="Proteomes" id="UP000259721">
    <property type="component" value="Segment"/>
</dbReference>
<keyword evidence="2" id="KW-1185">Reference proteome</keyword>
<accession>A0A191VY83</accession>
<evidence type="ECO:0000313" key="2">
    <source>
        <dbReference type="Proteomes" id="UP000259721"/>
    </source>
</evidence>
<name>A0A191VY83_9CAUD</name>
<gene>
    <name evidence="1" type="ORF">DSp06_gp17</name>
</gene>
<dbReference type="EMBL" id="KU885988">
    <property type="protein sequence ID" value="ANJ20674.1"/>
    <property type="molecule type" value="Genomic_DNA"/>
</dbReference>
<protein>
    <submittedName>
        <fullName evidence="1">Uncharacterized protein</fullName>
    </submittedName>
</protein>
<evidence type="ECO:0000313" key="1">
    <source>
        <dbReference type="EMBL" id="ANJ20674.1"/>
    </source>
</evidence>
<sequence>MAQEERYYFFDEESSTIWHTIDKERQPQEMLFLGSSLNPNPKMTASVMVKQLDRRFNYKVKELP</sequence>
<organism evidence="1 2">
    <name type="scientific">Dinoroseobacter phage DS-1410Ws-06</name>
    <dbReference type="NCBI Taxonomy" id="1815983"/>
    <lineage>
        <taxon>Viruses</taxon>
        <taxon>Duplodnaviria</taxon>
        <taxon>Heunggongvirae</taxon>
        <taxon>Uroviricota</taxon>
        <taxon>Caudoviricetes</taxon>
        <taxon>Schitoviridae</taxon>
        <taxon>Rhodovirinae</taxon>
        <taxon>Sanyabayvirus</taxon>
        <taxon>Sanyabayvirus DS1410Ws06</taxon>
    </lineage>
</organism>